<feature type="region of interest" description="Disordered" evidence="2">
    <location>
        <begin position="726"/>
        <end position="836"/>
    </location>
</feature>
<dbReference type="AlphaFoldDB" id="A0A1X0NN48"/>
<feature type="compositionally biased region" description="Pro residues" evidence="2">
    <location>
        <begin position="775"/>
        <end position="787"/>
    </location>
</feature>
<feature type="compositionally biased region" description="Basic and acidic residues" evidence="2">
    <location>
        <begin position="802"/>
        <end position="812"/>
    </location>
</feature>
<comment type="caution">
    <text evidence="3">The sequence shown here is derived from an EMBL/GenBank/DDBJ whole genome shotgun (WGS) entry which is preliminary data.</text>
</comment>
<dbReference type="Proteomes" id="UP000192257">
    <property type="component" value="Unassembled WGS sequence"/>
</dbReference>
<keyword evidence="1" id="KW-0175">Coiled coil</keyword>
<dbReference type="PANTHER" id="PTHR23353:SF23">
    <property type="entry name" value="PROTEIN HAIRLESS"/>
    <property type="match status" value="1"/>
</dbReference>
<feature type="compositionally biased region" description="Basic and acidic residues" evidence="2">
    <location>
        <begin position="393"/>
        <end position="406"/>
    </location>
</feature>
<feature type="compositionally biased region" description="Low complexity" evidence="2">
    <location>
        <begin position="1059"/>
        <end position="1078"/>
    </location>
</feature>
<evidence type="ECO:0000256" key="2">
    <source>
        <dbReference type="SAM" id="MobiDB-lite"/>
    </source>
</evidence>
<dbReference type="VEuPathDB" id="TriTrypDB:TM35_000301850"/>
<dbReference type="InterPro" id="IPR053019">
    <property type="entry name" value="GATA_zinc_finger"/>
</dbReference>
<dbReference type="PANTHER" id="PTHR23353">
    <property type="entry name" value="RAB-GAP/TBC-RELATED"/>
    <property type="match status" value="1"/>
</dbReference>
<organism evidence="3 4">
    <name type="scientific">Trypanosoma theileri</name>
    <dbReference type="NCBI Taxonomy" id="67003"/>
    <lineage>
        <taxon>Eukaryota</taxon>
        <taxon>Discoba</taxon>
        <taxon>Euglenozoa</taxon>
        <taxon>Kinetoplastea</taxon>
        <taxon>Metakinetoplastina</taxon>
        <taxon>Trypanosomatida</taxon>
        <taxon>Trypanosomatidae</taxon>
        <taxon>Trypanosoma</taxon>
    </lineage>
</organism>
<dbReference type="GeneID" id="39988288"/>
<evidence type="ECO:0000313" key="3">
    <source>
        <dbReference type="EMBL" id="ORC86145.1"/>
    </source>
</evidence>
<feature type="compositionally biased region" description="Low complexity" evidence="2">
    <location>
        <begin position="379"/>
        <end position="390"/>
    </location>
</feature>
<feature type="compositionally biased region" description="Acidic residues" evidence="2">
    <location>
        <begin position="734"/>
        <end position="760"/>
    </location>
</feature>
<evidence type="ECO:0000313" key="4">
    <source>
        <dbReference type="Proteomes" id="UP000192257"/>
    </source>
</evidence>
<gene>
    <name evidence="3" type="ORF">TM35_000301850</name>
</gene>
<protein>
    <submittedName>
        <fullName evidence="3">Uncharacterized protein</fullName>
    </submittedName>
</protein>
<sequence length="1243" mass="141967">MSEVLVVLPAPLPTCRGASDCRSSLTHTSMDFTLELTGTAREMCGISARPNAPTPPSIQEEEQYQRMLLLLECQMEYVALVKWRSVMEARQTKLLLRNKAEALAMQEAVLQHRISRLAHLEERFERNIHIPSSPSTTIIMRKEIITTGKEGGTMKRMDLFSLVQEELFEREYLGLQETQERLTIWAKLISERFFLMRDEKTISLEDIHTGIHTSTSEFSIIPICSTGNEEHDCLLRKRISQLRQDLHRICDEAEVLSYTLDLDIPEEEEERDLSDIDEHKQNSPNVFRKSIRVNYPLKVMQLAVQQMDELRTRLYKMTEKQRDTEHALKSNKRRLSEEKEYTMQLQKLLHGIDEMAASVASECQLRVPKRERDTVQDKNSNSDSNNNNDNTEQQEKGKEKEKKEEELQYSIPETYTTRVLQELRRSALMLTRQVAWQEAKAQSEIQKRDMILQNICSEVKKFAGRIQSEEYSTEVYKIAESVHIDNITQVLGNILASVVPLRRDSDTPQEGNNNNNNNTTSNEVASLKETIKNLRTTVELLSREKYANQKNTNGKNMIPTMNTNTISSDSMHTGESLSCMYVEGNDVSRADELTMVLRRLEELRGENIMLELALQEKQNPQPLQIDQTSSLNSTTNNNNSMNVNTPALVTMERKKRRGISPEETDSTQTVHHLHETNTLLQHELKLERETIESLKAKLSDSERFIRELQKQCRRLRQSGRFDIHEIIHHSGSGDSDDEEEEEESYDCNDCDNDNIDENEWINESRNDTNKSQFDYPPPSPSPSPSPSPTGVVVPAIRTPHKRSNEGKMKELNLVDNYSSKVEPQKNQKSNTSLMSTSSLPRLSISSSLSYPMTSVSEVVEPMFDLQRDQQIACLRDLTRLVNKLRTVHGLIVSSLSMKKEKRQLRYNNNNNLYDVGNAFIACGISLHTFFKPTGPSAQISHHVAILYPLPPLLAHRLPNRQLLYPLKHIKSSTQGVNSEPTVKVFDLREEFQSTGKYLRGCMDIALSHDGRFIYALRSVDSDVLARLCSPDCLDIPPERRFRFSAVLPKKAESPRQHSNKNSISIIQNNNNNSKTLINPGGEAQEGEDEVIIPMDMLGWCGRGGICAWAVECLQFESPAEAARFERHLHNDYRLVLRLCADELYHFVGGSVEMMGRTRVGKTVPRLFLTVTAFEALTPEHRRQLLQWYGGGDGLSVLNLANFERSTAAPLRRLIARAQWHGRVPLAKAPPRVTLQQLGIQQKQ</sequence>
<accession>A0A1X0NN48</accession>
<evidence type="ECO:0000256" key="1">
    <source>
        <dbReference type="SAM" id="Coils"/>
    </source>
</evidence>
<dbReference type="OrthoDB" id="246944at2759"/>
<feature type="region of interest" description="Disordered" evidence="2">
    <location>
        <begin position="1051"/>
        <end position="1084"/>
    </location>
</feature>
<feature type="region of interest" description="Disordered" evidence="2">
    <location>
        <begin position="655"/>
        <end position="674"/>
    </location>
</feature>
<feature type="region of interest" description="Disordered" evidence="2">
    <location>
        <begin position="363"/>
        <end position="409"/>
    </location>
</feature>
<name>A0A1X0NN48_9TRYP</name>
<dbReference type="EMBL" id="NBCO01000030">
    <property type="protein sequence ID" value="ORC86145.1"/>
    <property type="molecule type" value="Genomic_DNA"/>
</dbReference>
<keyword evidence="4" id="KW-1185">Reference proteome</keyword>
<proteinExistence type="predicted"/>
<feature type="coiled-coil region" evidence="1">
    <location>
        <begin position="677"/>
        <end position="718"/>
    </location>
</feature>
<dbReference type="RefSeq" id="XP_028880211.1">
    <property type="nucleotide sequence ID" value="XM_029028508.1"/>
</dbReference>
<feature type="region of interest" description="Disordered" evidence="2">
    <location>
        <begin position="503"/>
        <end position="523"/>
    </location>
</feature>
<feature type="compositionally biased region" description="Polar residues" evidence="2">
    <location>
        <begin position="815"/>
        <end position="834"/>
    </location>
</feature>
<reference evidence="3 4" key="1">
    <citation type="submission" date="2017-03" db="EMBL/GenBank/DDBJ databases">
        <title>An alternative strategy for trypanosome survival in the mammalian bloodstream revealed through genome and transcriptome analysis of the ubiquitous bovine parasite Trypanosoma (Megatrypanum) theileri.</title>
        <authorList>
            <person name="Kelly S."/>
            <person name="Ivens A."/>
            <person name="Mott A."/>
            <person name="O'Neill E."/>
            <person name="Emms D."/>
            <person name="Macleod O."/>
            <person name="Voorheis P."/>
            <person name="Matthews J."/>
            <person name="Matthews K."/>
            <person name="Carrington M."/>
        </authorList>
    </citation>
    <scope>NUCLEOTIDE SEQUENCE [LARGE SCALE GENOMIC DNA]</scope>
    <source>
        <strain evidence="3">Edinburgh</strain>
    </source>
</reference>